<dbReference type="Proteomes" id="UP000186218">
    <property type="component" value="Unassembled WGS sequence"/>
</dbReference>
<organism evidence="2 3">
    <name type="scientific">Williamsia sterculiae</name>
    <dbReference type="NCBI Taxonomy" id="1344003"/>
    <lineage>
        <taxon>Bacteria</taxon>
        <taxon>Bacillati</taxon>
        <taxon>Actinomycetota</taxon>
        <taxon>Actinomycetes</taxon>
        <taxon>Mycobacteriales</taxon>
        <taxon>Nocardiaceae</taxon>
        <taxon>Williamsia</taxon>
    </lineage>
</organism>
<protein>
    <submittedName>
        <fullName evidence="2">Uncharacterized protein</fullName>
    </submittedName>
</protein>
<feature type="transmembrane region" description="Helical" evidence="1">
    <location>
        <begin position="7"/>
        <end position="32"/>
    </location>
</feature>
<keyword evidence="1" id="KW-0472">Membrane</keyword>
<keyword evidence="3" id="KW-1185">Reference proteome</keyword>
<evidence type="ECO:0000313" key="2">
    <source>
        <dbReference type="EMBL" id="SIR98720.1"/>
    </source>
</evidence>
<evidence type="ECO:0000313" key="3">
    <source>
        <dbReference type="Proteomes" id="UP000186218"/>
    </source>
</evidence>
<dbReference type="AlphaFoldDB" id="A0A1N7FEK7"/>
<gene>
    <name evidence="2" type="ORF">SAMN05445060_1987</name>
</gene>
<proteinExistence type="predicted"/>
<keyword evidence="1" id="KW-0812">Transmembrane</keyword>
<dbReference type="EMBL" id="FTNT01000005">
    <property type="protein sequence ID" value="SIR98720.1"/>
    <property type="molecule type" value="Genomic_DNA"/>
</dbReference>
<keyword evidence="1" id="KW-1133">Transmembrane helix</keyword>
<reference evidence="2 3" key="1">
    <citation type="submission" date="2017-01" db="EMBL/GenBank/DDBJ databases">
        <authorList>
            <person name="Mah S.A."/>
            <person name="Swanson W.J."/>
            <person name="Moy G.W."/>
            <person name="Vacquier V.D."/>
        </authorList>
    </citation>
    <scope>NUCLEOTIDE SEQUENCE [LARGE SCALE GENOMIC DNA]</scope>
    <source>
        <strain evidence="2 3">CPCC 203464</strain>
    </source>
</reference>
<sequence>MGDSNPFLGVGIIIAIVVSTVAGGIVLLGHALGLN</sequence>
<accession>A0A1N7FEK7</accession>
<evidence type="ECO:0000256" key="1">
    <source>
        <dbReference type="SAM" id="Phobius"/>
    </source>
</evidence>
<name>A0A1N7FEK7_9NOCA</name>